<keyword evidence="4" id="KW-1185">Reference proteome</keyword>
<dbReference type="SUPFAM" id="SSF88713">
    <property type="entry name" value="Glycoside hydrolase/deacetylase"/>
    <property type="match status" value="1"/>
</dbReference>
<protein>
    <submittedName>
        <fullName evidence="3">Peptidoglycan/xylan/chitin deacetylase, PgdA/CDA1 family</fullName>
    </submittedName>
</protein>
<reference evidence="4" key="1">
    <citation type="submission" date="2016-10" db="EMBL/GenBank/DDBJ databases">
        <authorList>
            <person name="Varghese N."/>
            <person name="Submissions S."/>
        </authorList>
    </citation>
    <scope>NUCLEOTIDE SEQUENCE [LARGE SCALE GENOMIC DNA]</scope>
    <source>
        <strain evidence="4">DSM 22619</strain>
    </source>
</reference>
<feature type="domain" description="NodB homology" evidence="2">
    <location>
        <begin position="276"/>
        <end position="456"/>
    </location>
</feature>
<feature type="compositionally biased region" description="Basic and acidic residues" evidence="1">
    <location>
        <begin position="76"/>
        <end position="93"/>
    </location>
</feature>
<evidence type="ECO:0000313" key="4">
    <source>
        <dbReference type="Proteomes" id="UP000198528"/>
    </source>
</evidence>
<dbReference type="CDD" id="cd10917">
    <property type="entry name" value="CE4_NodB_like_6s_7s"/>
    <property type="match status" value="1"/>
</dbReference>
<dbReference type="PANTHER" id="PTHR10587">
    <property type="entry name" value="GLYCOSYL TRANSFERASE-RELATED"/>
    <property type="match status" value="1"/>
</dbReference>
<dbReference type="InterPro" id="IPR050248">
    <property type="entry name" value="Polysacc_deacetylase_ArnD"/>
</dbReference>
<evidence type="ECO:0000313" key="3">
    <source>
        <dbReference type="EMBL" id="SDB97703.1"/>
    </source>
</evidence>
<dbReference type="PROSITE" id="PS51677">
    <property type="entry name" value="NODB"/>
    <property type="match status" value="1"/>
</dbReference>
<feature type="region of interest" description="Disordered" evidence="1">
    <location>
        <begin position="1"/>
        <end position="93"/>
    </location>
</feature>
<gene>
    <name evidence="3" type="ORF">SAMN04487824_101148</name>
</gene>
<dbReference type="AlphaFoldDB" id="A0A1G6HU60"/>
<dbReference type="Proteomes" id="UP000198528">
    <property type="component" value="Unassembled WGS sequence"/>
</dbReference>
<evidence type="ECO:0000259" key="2">
    <source>
        <dbReference type="PROSITE" id="PS51677"/>
    </source>
</evidence>
<evidence type="ECO:0000256" key="1">
    <source>
        <dbReference type="SAM" id="MobiDB-lite"/>
    </source>
</evidence>
<feature type="region of interest" description="Disordered" evidence="1">
    <location>
        <begin position="472"/>
        <end position="492"/>
    </location>
</feature>
<sequence length="492" mass="52866">MAQTGSHGPQRAEHVRQNPAQGEDARKGARSARPQAARHASGRGGSSRTAETRQPEAHGTNRNNVYYIPTTSKVEGTTDARHGSAESRSDKAASSKAPAFLALALILVLGGGAWHLWTNRPVSVTINDKSYNVRIGSTLAEAVRDQSIHTKPGNYVSVKGDVLKAGGGDPFGATVGKKTLTGKTAQEYRVKANDKITLTAGKDVMEPHTKKVEAEAPKLVMKGGYGPIAYVRDWGTPGRVEHLTGKKSKQVADVVKSKTVDTEIYLRTPIPEGDKKLVALTFDDGPSDKYTQQYLDILKKYNAKATFFCLGKNVQEFPKLAKAIVDQGCQIASHTQSHKQLTKLGADELKTEFNTAFKAISDATGVDTTVFRPPYGAFTERTWLAAGGIPSVSVTWTQDSRDWARPGVDAIVRNSLASVRSGSIILMHDGGGNRDQDVEALPKIIESLQGAGYTLVTIDELMASDSTIPKSIQSGNAKMPKGMTWPTELGDA</sequence>
<dbReference type="Pfam" id="PF01522">
    <property type="entry name" value="Polysacc_deac_1"/>
    <property type="match status" value="1"/>
</dbReference>
<dbReference type="InterPro" id="IPR011330">
    <property type="entry name" value="Glyco_hydro/deAcase_b/a-brl"/>
</dbReference>
<dbReference type="EMBL" id="FMZL01000001">
    <property type="protein sequence ID" value="SDB97703.1"/>
    <property type="molecule type" value="Genomic_DNA"/>
</dbReference>
<dbReference type="InterPro" id="IPR002509">
    <property type="entry name" value="NODB_dom"/>
</dbReference>
<dbReference type="RefSeq" id="WP_090844406.1">
    <property type="nucleotide sequence ID" value="NZ_FMZL01000001.1"/>
</dbReference>
<dbReference type="GO" id="GO:0005975">
    <property type="term" value="P:carbohydrate metabolic process"/>
    <property type="evidence" value="ECO:0007669"/>
    <property type="project" value="InterPro"/>
</dbReference>
<dbReference type="Gene3D" id="3.20.20.370">
    <property type="entry name" value="Glycoside hydrolase/deacetylase"/>
    <property type="match status" value="1"/>
</dbReference>
<proteinExistence type="predicted"/>
<dbReference type="GO" id="GO:0016810">
    <property type="term" value="F:hydrolase activity, acting on carbon-nitrogen (but not peptide) bonds"/>
    <property type="evidence" value="ECO:0007669"/>
    <property type="project" value="InterPro"/>
</dbReference>
<organism evidence="3 4">
    <name type="scientific">Parafannyhessea umbonata</name>
    <dbReference type="NCBI Taxonomy" id="604330"/>
    <lineage>
        <taxon>Bacteria</taxon>
        <taxon>Bacillati</taxon>
        <taxon>Actinomycetota</taxon>
        <taxon>Coriobacteriia</taxon>
        <taxon>Coriobacteriales</taxon>
        <taxon>Atopobiaceae</taxon>
        <taxon>Parafannyhessea</taxon>
    </lineage>
</organism>
<name>A0A1G6HU60_9ACTN</name>
<accession>A0A1G6HU60</accession>
<feature type="compositionally biased region" description="Polar residues" evidence="1">
    <location>
        <begin position="60"/>
        <end position="75"/>
    </location>
</feature>
<dbReference type="STRING" id="604330.SAMN04489857_0495"/>